<comment type="caution">
    <text evidence="2">The sequence shown here is derived from an EMBL/GenBank/DDBJ whole genome shotgun (WGS) entry which is preliminary data.</text>
</comment>
<evidence type="ECO:0000256" key="1">
    <source>
        <dbReference type="SAM" id="MobiDB-lite"/>
    </source>
</evidence>
<organism evidence="2 3">
    <name type="scientific">Anisodus acutangulus</name>
    <dbReference type="NCBI Taxonomy" id="402998"/>
    <lineage>
        <taxon>Eukaryota</taxon>
        <taxon>Viridiplantae</taxon>
        <taxon>Streptophyta</taxon>
        <taxon>Embryophyta</taxon>
        <taxon>Tracheophyta</taxon>
        <taxon>Spermatophyta</taxon>
        <taxon>Magnoliopsida</taxon>
        <taxon>eudicotyledons</taxon>
        <taxon>Gunneridae</taxon>
        <taxon>Pentapetalae</taxon>
        <taxon>asterids</taxon>
        <taxon>lamiids</taxon>
        <taxon>Solanales</taxon>
        <taxon>Solanaceae</taxon>
        <taxon>Solanoideae</taxon>
        <taxon>Hyoscyameae</taxon>
        <taxon>Anisodus</taxon>
    </lineage>
</organism>
<accession>A0A9Q1M975</accession>
<sequence>MSSAGDGSNRGGNGEGGSSSRRRRRGGESGVWPEPFLEALASQMAVDAYRSIGRLAAAQALSNLFQHKESLLRNALLMDQNFVLG</sequence>
<dbReference type="AlphaFoldDB" id="A0A9Q1M975"/>
<protein>
    <submittedName>
        <fullName evidence="2">Uncharacterized protein</fullName>
    </submittedName>
</protein>
<dbReference type="OrthoDB" id="760263at2759"/>
<keyword evidence="3" id="KW-1185">Reference proteome</keyword>
<dbReference type="Proteomes" id="UP001152561">
    <property type="component" value="Unassembled WGS sequence"/>
</dbReference>
<feature type="compositionally biased region" description="Gly residues" evidence="1">
    <location>
        <begin position="8"/>
        <end position="17"/>
    </location>
</feature>
<reference evidence="3" key="1">
    <citation type="journal article" date="2023" name="Proc. Natl. Acad. Sci. U.S.A.">
        <title>Genomic and structural basis for evolution of tropane alkaloid biosynthesis.</title>
        <authorList>
            <person name="Wanga Y.-J."/>
            <person name="Taina T."/>
            <person name="Yua J.-Y."/>
            <person name="Lia J."/>
            <person name="Xua B."/>
            <person name="Chenc J."/>
            <person name="D'Auriad J.C."/>
            <person name="Huanga J.-P."/>
            <person name="Huanga S.-X."/>
        </authorList>
    </citation>
    <scope>NUCLEOTIDE SEQUENCE [LARGE SCALE GENOMIC DNA]</scope>
    <source>
        <strain evidence="3">cv. KIB-2019</strain>
    </source>
</reference>
<gene>
    <name evidence="2" type="ORF">K7X08_025166</name>
</gene>
<proteinExistence type="predicted"/>
<evidence type="ECO:0000313" key="2">
    <source>
        <dbReference type="EMBL" id="KAJ8554488.1"/>
    </source>
</evidence>
<feature type="region of interest" description="Disordered" evidence="1">
    <location>
        <begin position="1"/>
        <end position="31"/>
    </location>
</feature>
<name>A0A9Q1M975_9SOLA</name>
<evidence type="ECO:0000313" key="3">
    <source>
        <dbReference type="Proteomes" id="UP001152561"/>
    </source>
</evidence>
<dbReference type="EMBL" id="JAJAGQ010000009">
    <property type="protein sequence ID" value="KAJ8554488.1"/>
    <property type="molecule type" value="Genomic_DNA"/>
</dbReference>